<feature type="compositionally biased region" description="Low complexity" evidence="1">
    <location>
        <begin position="247"/>
        <end position="259"/>
    </location>
</feature>
<feature type="compositionally biased region" description="Polar residues" evidence="1">
    <location>
        <begin position="214"/>
        <end position="226"/>
    </location>
</feature>
<feature type="compositionally biased region" description="Polar residues" evidence="1">
    <location>
        <begin position="37"/>
        <end position="51"/>
    </location>
</feature>
<evidence type="ECO:0000313" key="2">
    <source>
        <dbReference type="EMBL" id="KAF1771531.1"/>
    </source>
</evidence>
<dbReference type="AlphaFoldDB" id="A0A6A5HW96"/>
<reference evidence="2 3" key="1">
    <citation type="submission" date="2019-12" db="EMBL/GenBank/DDBJ databases">
        <title>Chromosome-level assembly of the Caenorhabditis remanei genome.</title>
        <authorList>
            <person name="Teterina A.A."/>
            <person name="Willis J.H."/>
            <person name="Phillips P.C."/>
        </authorList>
    </citation>
    <scope>NUCLEOTIDE SEQUENCE [LARGE SCALE GENOMIC DNA]</scope>
    <source>
        <strain evidence="2 3">PX506</strain>
        <tissue evidence="2">Whole organism</tissue>
    </source>
</reference>
<dbReference type="EMBL" id="WUAV01000001">
    <property type="protein sequence ID" value="KAF1771531.1"/>
    <property type="molecule type" value="Genomic_DNA"/>
</dbReference>
<comment type="caution">
    <text evidence="2">The sequence shown here is derived from an EMBL/GenBank/DDBJ whole genome shotgun (WGS) entry which is preliminary data.</text>
</comment>
<dbReference type="Proteomes" id="UP000483820">
    <property type="component" value="Chromosome I"/>
</dbReference>
<feature type="compositionally biased region" description="Basic and acidic residues" evidence="1">
    <location>
        <begin position="60"/>
        <end position="69"/>
    </location>
</feature>
<accession>A0A6A5HW96</accession>
<feature type="compositionally biased region" description="Basic residues" evidence="1">
    <location>
        <begin position="9"/>
        <end position="21"/>
    </location>
</feature>
<dbReference type="KEGG" id="crq:GCK72_003358"/>
<feature type="compositionally biased region" description="Polar residues" evidence="1">
    <location>
        <begin position="122"/>
        <end position="142"/>
    </location>
</feature>
<protein>
    <submittedName>
        <fullName evidence="2">Uncharacterized protein</fullName>
    </submittedName>
</protein>
<evidence type="ECO:0000313" key="3">
    <source>
        <dbReference type="Proteomes" id="UP000483820"/>
    </source>
</evidence>
<feature type="compositionally biased region" description="Basic and acidic residues" evidence="1">
    <location>
        <begin position="22"/>
        <end position="32"/>
    </location>
</feature>
<dbReference type="GeneID" id="78773604"/>
<feature type="compositionally biased region" description="Polar residues" evidence="1">
    <location>
        <begin position="99"/>
        <end position="110"/>
    </location>
</feature>
<organism evidence="2 3">
    <name type="scientific">Caenorhabditis remanei</name>
    <name type="common">Caenorhabditis vulgaris</name>
    <dbReference type="NCBI Taxonomy" id="31234"/>
    <lineage>
        <taxon>Eukaryota</taxon>
        <taxon>Metazoa</taxon>
        <taxon>Ecdysozoa</taxon>
        <taxon>Nematoda</taxon>
        <taxon>Chromadorea</taxon>
        <taxon>Rhabditida</taxon>
        <taxon>Rhabditina</taxon>
        <taxon>Rhabditomorpha</taxon>
        <taxon>Rhabditoidea</taxon>
        <taxon>Rhabditidae</taxon>
        <taxon>Peloderinae</taxon>
        <taxon>Caenorhabditis</taxon>
    </lineage>
</organism>
<gene>
    <name evidence="2" type="ORF">GCK72_003358</name>
</gene>
<feature type="region of interest" description="Disordered" evidence="1">
    <location>
        <begin position="1"/>
        <end position="259"/>
    </location>
</feature>
<name>A0A6A5HW96_CAERE</name>
<sequence length="259" mass="28655">MNEEEHRLYMRKMKERSRQKKKDLIAQKKIEEPAQTPPVQFQRSRQGTPYPNWSDEDDRVPEYADEKMVVDGAEQQSDSEYEEFALEEANERSPLPPTEGSSGCSGNRISACSHEVSIEEPVQSSSGHLLGSRQRTSDSNGMEKSPEHGDELMIVDEEPNAPEYSSEGLALEKANELPPLPPTEGSSGCSGSRISARSPEISAEEPAQSPPEQLPSSHQGTPNSNRMEYEEQGSEYADEQVLINGTEEPNAPEYAAEAC</sequence>
<evidence type="ECO:0000256" key="1">
    <source>
        <dbReference type="SAM" id="MobiDB-lite"/>
    </source>
</evidence>
<feature type="compositionally biased region" description="Polar residues" evidence="1">
    <location>
        <begin position="184"/>
        <end position="195"/>
    </location>
</feature>
<feature type="compositionally biased region" description="Acidic residues" evidence="1">
    <location>
        <begin position="77"/>
        <end position="88"/>
    </location>
</feature>
<proteinExistence type="predicted"/>
<dbReference type="RefSeq" id="XP_053592645.1">
    <property type="nucleotide sequence ID" value="XM_053724000.1"/>
</dbReference>
<dbReference type="CTD" id="78773604"/>